<comment type="caution">
    <text evidence="1">The sequence shown here is derived from an EMBL/GenBank/DDBJ whole genome shotgun (WGS) entry which is preliminary data.</text>
</comment>
<evidence type="ECO:0000313" key="1">
    <source>
        <dbReference type="EMBL" id="ROO86236.1"/>
    </source>
</evidence>
<dbReference type="RefSeq" id="WP_148086011.1">
    <property type="nucleotide sequence ID" value="NZ_RJKE01000001.1"/>
</dbReference>
<protein>
    <submittedName>
        <fullName evidence="1">Uncharacterized protein</fullName>
    </submittedName>
</protein>
<sequence length="121" mass="13208">MRIDIKIEGLDADDELASLADWLEGDPAVSAGVRVERRMGAGGEEDLGLGTLELLQLIIENGFDLGDLLLGYGAWRLARRSRATVVFRRGDREIQLTDIDPDDIDRVIAGLEEGEEGEAEA</sequence>
<keyword evidence="2" id="KW-1185">Reference proteome</keyword>
<gene>
    <name evidence="1" type="ORF">EDD29_3799</name>
</gene>
<reference evidence="1 2" key="1">
    <citation type="submission" date="2018-11" db="EMBL/GenBank/DDBJ databases">
        <title>Sequencing the genomes of 1000 actinobacteria strains.</title>
        <authorList>
            <person name="Klenk H.-P."/>
        </authorList>
    </citation>
    <scope>NUCLEOTIDE SEQUENCE [LARGE SCALE GENOMIC DNA]</scope>
    <source>
        <strain evidence="1 2">DSM 44254</strain>
    </source>
</reference>
<dbReference type="AlphaFoldDB" id="A0A3N1CYB0"/>
<dbReference type="Proteomes" id="UP000272400">
    <property type="component" value="Unassembled WGS sequence"/>
</dbReference>
<evidence type="ECO:0000313" key="2">
    <source>
        <dbReference type="Proteomes" id="UP000272400"/>
    </source>
</evidence>
<accession>A0A3N1CYB0</accession>
<organism evidence="1 2">
    <name type="scientific">Actinocorallia herbida</name>
    <dbReference type="NCBI Taxonomy" id="58109"/>
    <lineage>
        <taxon>Bacteria</taxon>
        <taxon>Bacillati</taxon>
        <taxon>Actinomycetota</taxon>
        <taxon>Actinomycetes</taxon>
        <taxon>Streptosporangiales</taxon>
        <taxon>Thermomonosporaceae</taxon>
        <taxon>Actinocorallia</taxon>
    </lineage>
</organism>
<name>A0A3N1CYB0_9ACTN</name>
<dbReference type="EMBL" id="RJKE01000001">
    <property type="protein sequence ID" value="ROO86236.1"/>
    <property type="molecule type" value="Genomic_DNA"/>
</dbReference>
<dbReference type="Pfam" id="PF19953">
    <property type="entry name" value="EACC1"/>
    <property type="match status" value="1"/>
</dbReference>
<proteinExistence type="predicted"/>
<dbReference type="InterPro" id="IPR045428">
    <property type="entry name" value="EACC1"/>
</dbReference>